<dbReference type="Pfam" id="PF06081">
    <property type="entry name" value="ArAE_1"/>
    <property type="match status" value="1"/>
</dbReference>
<proteinExistence type="predicted"/>
<dbReference type="KEGG" id="pei:H9L10_00915"/>
<feature type="transmembrane region" description="Helical" evidence="6">
    <location>
        <begin position="99"/>
        <end position="116"/>
    </location>
</feature>
<evidence type="ECO:0000313" key="8">
    <source>
        <dbReference type="Proteomes" id="UP000515976"/>
    </source>
</evidence>
<name>A0A7G9R282_9MICO</name>
<feature type="transmembrane region" description="Helical" evidence="6">
    <location>
        <begin position="151"/>
        <end position="172"/>
    </location>
</feature>
<dbReference type="RefSeq" id="WP_166101638.1">
    <property type="nucleotide sequence ID" value="NZ_BMMY01000004.1"/>
</dbReference>
<gene>
    <name evidence="7" type="ORF">H9L10_00915</name>
</gene>
<evidence type="ECO:0000313" key="7">
    <source>
        <dbReference type="EMBL" id="QNN49707.1"/>
    </source>
</evidence>
<comment type="subcellular location">
    <subcellularLocation>
        <location evidence="1">Cell membrane</location>
        <topology evidence="1">Multi-pass membrane protein</topology>
    </subcellularLocation>
</comment>
<keyword evidence="2" id="KW-1003">Cell membrane</keyword>
<reference evidence="7 8" key="1">
    <citation type="submission" date="2020-08" db="EMBL/GenBank/DDBJ databases">
        <title>Genome sequence of Phycicoccus endophyticus JCM 31784T.</title>
        <authorList>
            <person name="Hyun D.-W."/>
            <person name="Bae J.-W."/>
        </authorList>
    </citation>
    <scope>NUCLEOTIDE SEQUENCE [LARGE SCALE GENOMIC DNA]</scope>
    <source>
        <strain evidence="7 8">JCM 31784</strain>
    </source>
</reference>
<evidence type="ECO:0000256" key="3">
    <source>
        <dbReference type="ARBA" id="ARBA00022692"/>
    </source>
</evidence>
<keyword evidence="4 6" id="KW-1133">Transmembrane helix</keyword>
<evidence type="ECO:0000256" key="4">
    <source>
        <dbReference type="ARBA" id="ARBA00022989"/>
    </source>
</evidence>
<keyword evidence="3 6" id="KW-0812">Transmembrane</keyword>
<accession>A0A7G9R282</accession>
<organism evidence="7 8">
    <name type="scientific">Phycicoccus endophyticus</name>
    <dbReference type="NCBI Taxonomy" id="1690220"/>
    <lineage>
        <taxon>Bacteria</taxon>
        <taxon>Bacillati</taxon>
        <taxon>Actinomycetota</taxon>
        <taxon>Actinomycetes</taxon>
        <taxon>Micrococcales</taxon>
        <taxon>Intrasporangiaceae</taxon>
        <taxon>Phycicoccus</taxon>
    </lineage>
</organism>
<feature type="transmembrane region" description="Helical" evidence="6">
    <location>
        <begin position="35"/>
        <end position="62"/>
    </location>
</feature>
<dbReference type="Proteomes" id="UP000515976">
    <property type="component" value="Chromosome"/>
</dbReference>
<evidence type="ECO:0000256" key="2">
    <source>
        <dbReference type="ARBA" id="ARBA00022475"/>
    </source>
</evidence>
<keyword evidence="5 6" id="KW-0472">Membrane</keyword>
<dbReference type="EMBL" id="CP060712">
    <property type="protein sequence ID" value="QNN49707.1"/>
    <property type="molecule type" value="Genomic_DNA"/>
</dbReference>
<evidence type="ECO:0000256" key="5">
    <source>
        <dbReference type="ARBA" id="ARBA00023136"/>
    </source>
</evidence>
<evidence type="ECO:0000256" key="1">
    <source>
        <dbReference type="ARBA" id="ARBA00004651"/>
    </source>
</evidence>
<feature type="transmembrane region" description="Helical" evidence="6">
    <location>
        <begin position="74"/>
        <end position="93"/>
    </location>
</feature>
<evidence type="ECO:0000256" key="6">
    <source>
        <dbReference type="SAM" id="Phobius"/>
    </source>
</evidence>
<dbReference type="AlphaFoldDB" id="A0A7G9R282"/>
<sequence>MPALDGRRSRRVLAALASPVTQTDAVQVLKATVAAVLAWWLADAVLALPQAFLAPWVALLTVHATVHRTVWRGGETVLAVGLGVVLSFLIVRYLGASTWSLALAVLVGLVLARLPWVRHEGVTVATTALFVITTGEEGSVERAVHLLPDRLLDTVIGVAVALVVNLLVLPPLDDRSAQRQVDDVDRRLGELLTDIADELARPWSQELGEQWVERTRSIDADIDHAWSLVRFSQESRWLNPRRRRHPGGVPEGFADVLRRLEEGVAQVRSIARHLRDSAEESQDWDPRFRDRFVPLLAEVGRRVADPEAEVGALRADLRDLVDELSGEDLAGLMWPLYGALLANLRIVVDVVDDVASASPVRT</sequence>
<dbReference type="GO" id="GO:0005886">
    <property type="term" value="C:plasma membrane"/>
    <property type="evidence" value="ECO:0007669"/>
    <property type="project" value="UniProtKB-SubCell"/>
</dbReference>
<dbReference type="InterPro" id="IPR010343">
    <property type="entry name" value="ArAE_1"/>
</dbReference>
<keyword evidence="8" id="KW-1185">Reference proteome</keyword>
<protein>
    <submittedName>
        <fullName evidence="7">FUSC family protein</fullName>
    </submittedName>
</protein>